<gene>
    <name evidence="2" type="ORF">B2A_11861</name>
</gene>
<comment type="caution">
    <text evidence="2">The sequence shown here is derived from an EMBL/GenBank/DDBJ whole genome shotgun (WGS) entry which is preliminary data.</text>
</comment>
<proteinExistence type="predicted"/>
<evidence type="ECO:0000256" key="1">
    <source>
        <dbReference type="SAM" id="Coils"/>
    </source>
</evidence>
<reference evidence="2" key="1">
    <citation type="submission" date="2013-08" db="EMBL/GenBank/DDBJ databases">
        <authorList>
            <person name="Mendez C."/>
            <person name="Richter M."/>
            <person name="Ferrer M."/>
            <person name="Sanchez J."/>
        </authorList>
    </citation>
    <scope>NUCLEOTIDE SEQUENCE</scope>
</reference>
<feature type="coiled-coil region" evidence="1">
    <location>
        <begin position="140"/>
        <end position="167"/>
    </location>
</feature>
<dbReference type="EMBL" id="AUZZ01008568">
    <property type="protein sequence ID" value="EQD37123.1"/>
    <property type="molecule type" value="Genomic_DNA"/>
</dbReference>
<dbReference type="AlphaFoldDB" id="T0YVR3"/>
<name>T0YVR3_9ZZZZ</name>
<keyword evidence="1" id="KW-0175">Coiled coil</keyword>
<sequence length="174" mass="19661">MAKKSDLDLVTEEKIRSGGVLVKLYFDIQDKDKDKLQPLLTDLINNRLMKAKGVVYCYGKILDPIGKDDMFITSAIVTVLTDSIGALINVMFNYAPAGLEVLKPEKEVFIKTAELQSLLLDISNISLTYSKYILERVMDKDEAETIRKQLENRAEMGKRLIEDSNKEGKDQPSE</sequence>
<accession>T0YVR3</accession>
<evidence type="ECO:0000313" key="2">
    <source>
        <dbReference type="EMBL" id="EQD37123.1"/>
    </source>
</evidence>
<reference evidence="2" key="2">
    <citation type="journal article" date="2014" name="ISME J.">
        <title>Microbial stratification in low pH oxic and suboxic macroscopic growths along an acid mine drainage.</title>
        <authorList>
            <person name="Mendez-Garcia C."/>
            <person name="Mesa V."/>
            <person name="Sprenger R.R."/>
            <person name="Richter M."/>
            <person name="Diez M.S."/>
            <person name="Solano J."/>
            <person name="Bargiela R."/>
            <person name="Golyshina O.V."/>
            <person name="Manteca A."/>
            <person name="Ramos J.L."/>
            <person name="Gallego J.R."/>
            <person name="Llorente I."/>
            <person name="Martins Dos Santos V.A."/>
            <person name="Jensen O.N."/>
            <person name="Pelaez A.I."/>
            <person name="Sanchez J."/>
            <person name="Ferrer M."/>
        </authorList>
    </citation>
    <scope>NUCLEOTIDE SEQUENCE</scope>
</reference>
<organism evidence="2">
    <name type="scientific">mine drainage metagenome</name>
    <dbReference type="NCBI Taxonomy" id="410659"/>
    <lineage>
        <taxon>unclassified sequences</taxon>
        <taxon>metagenomes</taxon>
        <taxon>ecological metagenomes</taxon>
    </lineage>
</organism>
<protein>
    <submittedName>
        <fullName evidence="2">Uncharacterized protein</fullName>
    </submittedName>
</protein>